<evidence type="ECO:0000313" key="3">
    <source>
        <dbReference type="Proteomes" id="UP001304847"/>
    </source>
</evidence>
<reference evidence="2 3" key="1">
    <citation type="submission" date="2023-12" db="EMBL/GenBank/DDBJ databases">
        <title>Characterization of antibiotic resistance in Aeromonas spp. in hospital effluent.</title>
        <authorList>
            <person name="Negoseki B.R.S."/>
            <person name="Krul D."/>
            <person name="Siqueira A.C."/>
            <person name="Almeida M."/>
            <person name="Mesa D."/>
            <person name="Conte D."/>
            <person name="Dalla-Costa L.M."/>
        </authorList>
    </citation>
    <scope>NUCLEOTIDE SEQUENCE [LARGE SCALE GENOMIC DNA]</scope>
    <source>
        <strain evidence="2 3">36v</strain>
    </source>
</reference>
<name>A0ABU5WCC0_AERCA</name>
<evidence type="ECO:0000259" key="1">
    <source>
        <dbReference type="Pfam" id="PF13676"/>
    </source>
</evidence>
<comment type="caution">
    <text evidence="2">The sequence shown here is derived from an EMBL/GenBank/DDBJ whole genome shotgun (WGS) entry which is preliminary data.</text>
</comment>
<dbReference type="RefSeq" id="WP_218277418.1">
    <property type="nucleotide sequence ID" value="NZ_JAYGOJ010000165.1"/>
</dbReference>
<feature type="domain" description="TIR" evidence="1">
    <location>
        <begin position="154"/>
        <end position="269"/>
    </location>
</feature>
<evidence type="ECO:0000313" key="2">
    <source>
        <dbReference type="EMBL" id="MEA9438100.1"/>
    </source>
</evidence>
<dbReference type="Proteomes" id="UP001304847">
    <property type="component" value="Unassembled WGS sequence"/>
</dbReference>
<keyword evidence="3" id="KW-1185">Reference proteome</keyword>
<dbReference type="Pfam" id="PF13676">
    <property type="entry name" value="TIR_2"/>
    <property type="match status" value="1"/>
</dbReference>
<dbReference type="EMBL" id="JAYGOJ010000165">
    <property type="protein sequence ID" value="MEA9438100.1"/>
    <property type="molecule type" value="Genomic_DNA"/>
</dbReference>
<gene>
    <name evidence="2" type="ORF">VCX44_20405</name>
</gene>
<organism evidence="2 3">
    <name type="scientific">Aeromonas caviae</name>
    <name type="common">Aeromonas punctata</name>
    <dbReference type="NCBI Taxonomy" id="648"/>
    <lineage>
        <taxon>Bacteria</taxon>
        <taxon>Pseudomonadati</taxon>
        <taxon>Pseudomonadota</taxon>
        <taxon>Gammaproteobacteria</taxon>
        <taxon>Aeromonadales</taxon>
        <taxon>Aeromonadaceae</taxon>
        <taxon>Aeromonas</taxon>
    </lineage>
</organism>
<accession>A0ABU5WCC0</accession>
<protein>
    <submittedName>
        <fullName evidence="2">TIR domain-containing protein</fullName>
    </submittedName>
</protein>
<sequence>MYNLLVTAAEGAWDISAYEYDRTRFLEHTTDSIKAKFSNLDANAQEELKSLPTLFTYEGDDEVVRVGYIRRIKERGRSILVEYEFDDSIPAFNFSKLKSLLTKLDIGRWEMSRTHWAVKDEDLFELLASEGLVDESYVAEGRPPGRVEEMRFRVALSFPGEKRDYVAAVAAEVKKRLGRDAVFYDKDFTAQLARPNLDTLLQRIYLNNSDLVVVFLCAEYERKEWCGLEWRAIRNIIKNKNDHAIMFMRFDHADISGSFSIDGYVDLDEYTPLEAARMVVERVRLNDLPPAGTSCI</sequence>
<dbReference type="InterPro" id="IPR000157">
    <property type="entry name" value="TIR_dom"/>
</dbReference>
<proteinExistence type="predicted"/>